<reference evidence="2" key="1">
    <citation type="journal article" date="2015" name="Proc. Natl. Acad. Sci. U.S.A.">
        <title>Networks of energetic and metabolic interactions define dynamics in microbial communities.</title>
        <authorList>
            <person name="Embree M."/>
            <person name="Liu J.K."/>
            <person name="Al-Bassam M.M."/>
            <person name="Zengler K."/>
        </authorList>
    </citation>
    <scope>NUCLEOTIDE SEQUENCE</scope>
</reference>
<feature type="domain" description="Putative radical SAM N-terminal" evidence="1">
    <location>
        <begin position="128"/>
        <end position="199"/>
    </location>
</feature>
<dbReference type="AlphaFoldDB" id="A0A0W8F4R1"/>
<dbReference type="Gene3D" id="3.20.20.70">
    <property type="entry name" value="Aldolase class I"/>
    <property type="match status" value="1"/>
</dbReference>
<dbReference type="EMBL" id="LNQE01001520">
    <property type="protein sequence ID" value="KUG15896.1"/>
    <property type="molecule type" value="Genomic_DNA"/>
</dbReference>
<dbReference type="InterPro" id="IPR017672">
    <property type="entry name" value="MA_4551-like"/>
</dbReference>
<dbReference type="InterPro" id="IPR058240">
    <property type="entry name" value="rSAM_sf"/>
</dbReference>
<protein>
    <submittedName>
        <fullName evidence="2">Methyl coenzyme m reductase associated protein</fullName>
    </submittedName>
</protein>
<dbReference type="InterPro" id="IPR013785">
    <property type="entry name" value="Aldolase_TIM"/>
</dbReference>
<evidence type="ECO:0000313" key="2">
    <source>
        <dbReference type="EMBL" id="KUG15896.1"/>
    </source>
</evidence>
<accession>A0A0W8F4R1</accession>
<dbReference type="SUPFAM" id="SSF102114">
    <property type="entry name" value="Radical SAM enzymes"/>
    <property type="match status" value="1"/>
</dbReference>
<dbReference type="Pfam" id="PF19238">
    <property type="entry name" value="Radical_SAM_2"/>
    <property type="match status" value="1"/>
</dbReference>
<organism evidence="2">
    <name type="scientific">hydrocarbon metagenome</name>
    <dbReference type="NCBI Taxonomy" id="938273"/>
    <lineage>
        <taxon>unclassified sequences</taxon>
        <taxon>metagenomes</taxon>
        <taxon>ecological metagenomes</taxon>
    </lineage>
</organism>
<evidence type="ECO:0000259" key="1">
    <source>
        <dbReference type="Pfam" id="PF19238"/>
    </source>
</evidence>
<name>A0A0W8F4R1_9ZZZZ</name>
<proteinExistence type="predicted"/>
<gene>
    <name evidence="2" type="ORF">ASZ90_014404</name>
</gene>
<comment type="caution">
    <text evidence="2">The sequence shown here is derived from an EMBL/GenBank/DDBJ whole genome shotgun (WGS) entry which is preliminary data.</text>
</comment>
<dbReference type="InterPro" id="IPR045375">
    <property type="entry name" value="Put_radical_SAM-like_N"/>
</dbReference>
<dbReference type="NCBIfam" id="TIGR03278">
    <property type="entry name" value="methan_mark_10"/>
    <property type="match status" value="1"/>
</dbReference>
<sequence length="447" mass="49924">MDAVVDIGGRPGYNCGGFCSFCYFKGVKTVEPLGCKYCPPHKKGCDYCSRAVVEIQPGFKSLDQLVFEASQQCILSRPDSITIKGNGDASFHPDLLKLVQTLSNGVVPIRLDYTSGKGFFKGDEAGPLIEAGLRRISFSVFSTDPELRRRYVNDKHPEAALSNLRTFCERCDLYAMIVLIPGINDGFQLEKTCQDLCDMGAKGLMLMSFANSKEQGLIFGNEPLMPGIVPYSVEEIRRIATEINERYDMRVIGTPLWDPQTGAPFALAHHRKELNRLPAIERSATIITSSVAYPFLSTIFEEIGEDVNVVAVNKEIGNLITLEDFNFLDLGNIKERVLIPGMVLAHDQEIRRALRRDGVRRLVFRGPDALTVESERSIYMTTEEVIAREVEAFSGLICQINELGGEETESATVQKDRDNCSCERMDRSHYHENPIMVDEEDIKQTVG</sequence>